<dbReference type="PANTHER" id="PTHR31313:SF81">
    <property type="entry name" value="TY1 ENHANCER ACTIVATOR"/>
    <property type="match status" value="1"/>
</dbReference>
<evidence type="ECO:0000256" key="3">
    <source>
        <dbReference type="ARBA" id="ARBA00022833"/>
    </source>
</evidence>
<dbReference type="AlphaFoldDB" id="A0A9P6HL00"/>
<organism evidence="10 11">
    <name type="scientific">Thelephora terrestris</name>
    <dbReference type="NCBI Taxonomy" id="56493"/>
    <lineage>
        <taxon>Eukaryota</taxon>
        <taxon>Fungi</taxon>
        <taxon>Dikarya</taxon>
        <taxon>Basidiomycota</taxon>
        <taxon>Agaricomycotina</taxon>
        <taxon>Agaricomycetes</taxon>
        <taxon>Thelephorales</taxon>
        <taxon>Thelephoraceae</taxon>
        <taxon>Thelephora</taxon>
    </lineage>
</organism>
<feature type="compositionally biased region" description="Pro residues" evidence="8">
    <location>
        <begin position="388"/>
        <end position="402"/>
    </location>
</feature>
<comment type="caution">
    <text evidence="10">The sequence shown here is derived from an EMBL/GenBank/DDBJ whole genome shotgun (WGS) entry which is preliminary data.</text>
</comment>
<dbReference type="EMBL" id="WIUZ02000004">
    <property type="protein sequence ID" value="KAF9788326.1"/>
    <property type="molecule type" value="Genomic_DNA"/>
</dbReference>
<feature type="compositionally biased region" description="Basic and acidic residues" evidence="8">
    <location>
        <begin position="773"/>
        <end position="789"/>
    </location>
</feature>
<accession>A0A9P6HL00</accession>
<feature type="compositionally biased region" description="Low complexity" evidence="8">
    <location>
        <begin position="127"/>
        <end position="141"/>
    </location>
</feature>
<dbReference type="OrthoDB" id="434771at2759"/>
<dbReference type="GO" id="GO:0003677">
    <property type="term" value="F:DNA binding"/>
    <property type="evidence" value="ECO:0007669"/>
    <property type="project" value="UniProtKB-KW"/>
</dbReference>
<dbReference type="CDD" id="cd12148">
    <property type="entry name" value="fungal_TF_MHR"/>
    <property type="match status" value="1"/>
</dbReference>
<feature type="domain" description="Zn(2)-C6 fungal-type" evidence="9">
    <location>
        <begin position="27"/>
        <end position="56"/>
    </location>
</feature>
<keyword evidence="4" id="KW-0805">Transcription regulation</keyword>
<dbReference type="InterPro" id="IPR036864">
    <property type="entry name" value="Zn2-C6_fun-type_DNA-bd_sf"/>
</dbReference>
<feature type="compositionally biased region" description="Low complexity" evidence="8">
    <location>
        <begin position="201"/>
        <end position="211"/>
    </location>
</feature>
<comment type="subcellular location">
    <subcellularLocation>
        <location evidence="1">Nucleus</location>
    </subcellularLocation>
</comment>
<dbReference type="GO" id="GO:0008270">
    <property type="term" value="F:zinc ion binding"/>
    <property type="evidence" value="ECO:0007669"/>
    <property type="project" value="InterPro"/>
</dbReference>
<dbReference type="Proteomes" id="UP000736335">
    <property type="component" value="Unassembled WGS sequence"/>
</dbReference>
<dbReference type="PROSITE" id="PS50048">
    <property type="entry name" value="ZN2_CY6_FUNGAL_2"/>
    <property type="match status" value="1"/>
</dbReference>
<dbReference type="InterPro" id="IPR051615">
    <property type="entry name" value="Transcr_Regulatory_Elem"/>
</dbReference>
<dbReference type="GO" id="GO:0000981">
    <property type="term" value="F:DNA-binding transcription factor activity, RNA polymerase II-specific"/>
    <property type="evidence" value="ECO:0007669"/>
    <property type="project" value="InterPro"/>
</dbReference>
<keyword evidence="11" id="KW-1185">Reference proteome</keyword>
<dbReference type="CDD" id="cd00067">
    <property type="entry name" value="GAL4"/>
    <property type="match status" value="1"/>
</dbReference>
<dbReference type="Gene3D" id="4.10.240.10">
    <property type="entry name" value="Zn(2)-C6 fungal-type DNA-binding domain"/>
    <property type="match status" value="1"/>
</dbReference>
<keyword evidence="3" id="KW-0862">Zinc</keyword>
<evidence type="ECO:0000256" key="8">
    <source>
        <dbReference type="SAM" id="MobiDB-lite"/>
    </source>
</evidence>
<name>A0A9P6HL00_9AGAM</name>
<reference evidence="10" key="2">
    <citation type="submission" date="2020-11" db="EMBL/GenBank/DDBJ databases">
        <authorList>
            <consortium name="DOE Joint Genome Institute"/>
            <person name="Kuo A."/>
            <person name="Miyauchi S."/>
            <person name="Kiss E."/>
            <person name="Drula E."/>
            <person name="Kohler A."/>
            <person name="Sanchez-Garcia M."/>
            <person name="Andreopoulos B."/>
            <person name="Barry K.W."/>
            <person name="Bonito G."/>
            <person name="Buee M."/>
            <person name="Carver A."/>
            <person name="Chen C."/>
            <person name="Cichocki N."/>
            <person name="Clum A."/>
            <person name="Culley D."/>
            <person name="Crous P.W."/>
            <person name="Fauchery L."/>
            <person name="Girlanda M."/>
            <person name="Hayes R."/>
            <person name="Keri Z."/>
            <person name="Labutti K."/>
            <person name="Lipzen A."/>
            <person name="Lombard V."/>
            <person name="Magnuson J."/>
            <person name="Maillard F."/>
            <person name="Morin E."/>
            <person name="Murat C."/>
            <person name="Nolan M."/>
            <person name="Ohm R."/>
            <person name="Pangilinan J."/>
            <person name="Pereira M."/>
            <person name="Perotto S."/>
            <person name="Peter M."/>
            <person name="Riley R."/>
            <person name="Sitrit Y."/>
            <person name="Stielow B."/>
            <person name="Szollosi G."/>
            <person name="Zifcakova L."/>
            <person name="Stursova M."/>
            <person name="Spatafora J.W."/>
            <person name="Tedersoo L."/>
            <person name="Vaario L.-M."/>
            <person name="Yamada A."/>
            <person name="Yan M."/>
            <person name="Wang P."/>
            <person name="Xu J."/>
            <person name="Bruns T."/>
            <person name="Baldrian P."/>
            <person name="Vilgalys R."/>
            <person name="Henrissat B."/>
            <person name="Grigoriev I.V."/>
            <person name="Hibbett D."/>
            <person name="Nagy L.G."/>
            <person name="Martin F.M."/>
        </authorList>
    </citation>
    <scope>NUCLEOTIDE SEQUENCE</scope>
    <source>
        <strain evidence="10">UH-Tt-Lm1</strain>
    </source>
</reference>
<keyword evidence="6" id="KW-0804">Transcription</keyword>
<proteinExistence type="predicted"/>
<keyword evidence="5" id="KW-0238">DNA-binding</keyword>
<evidence type="ECO:0000256" key="5">
    <source>
        <dbReference type="ARBA" id="ARBA00023125"/>
    </source>
</evidence>
<dbReference type="Pfam" id="PF00172">
    <property type="entry name" value="Zn_clus"/>
    <property type="match status" value="1"/>
</dbReference>
<feature type="region of interest" description="Disordered" evidence="8">
    <location>
        <begin position="381"/>
        <end position="402"/>
    </location>
</feature>
<dbReference type="SMART" id="SM00066">
    <property type="entry name" value="GAL4"/>
    <property type="match status" value="1"/>
</dbReference>
<feature type="compositionally biased region" description="Gly residues" evidence="8">
    <location>
        <begin position="191"/>
        <end position="200"/>
    </location>
</feature>
<protein>
    <submittedName>
        <fullName evidence="10">Fungal-specific transcription factor domain-containing protein</fullName>
    </submittedName>
</protein>
<keyword evidence="7" id="KW-0539">Nucleus</keyword>
<feature type="region of interest" description="Disordered" evidence="8">
    <location>
        <begin position="753"/>
        <end position="831"/>
    </location>
</feature>
<evidence type="ECO:0000256" key="2">
    <source>
        <dbReference type="ARBA" id="ARBA00022723"/>
    </source>
</evidence>
<evidence type="ECO:0000256" key="4">
    <source>
        <dbReference type="ARBA" id="ARBA00023015"/>
    </source>
</evidence>
<evidence type="ECO:0000259" key="9">
    <source>
        <dbReference type="PROSITE" id="PS50048"/>
    </source>
</evidence>
<evidence type="ECO:0000313" key="10">
    <source>
        <dbReference type="EMBL" id="KAF9788326.1"/>
    </source>
</evidence>
<evidence type="ECO:0000313" key="11">
    <source>
        <dbReference type="Proteomes" id="UP000736335"/>
    </source>
</evidence>
<keyword evidence="2" id="KW-0479">Metal-binding</keyword>
<dbReference type="PANTHER" id="PTHR31313">
    <property type="entry name" value="TY1 ENHANCER ACTIVATOR"/>
    <property type="match status" value="1"/>
</dbReference>
<dbReference type="SMART" id="SM00906">
    <property type="entry name" value="Fungal_trans"/>
    <property type="match status" value="1"/>
</dbReference>
<evidence type="ECO:0000256" key="1">
    <source>
        <dbReference type="ARBA" id="ARBA00004123"/>
    </source>
</evidence>
<sequence length="969" mass="107170">MSQQDSTPASKREDGPAKVARARVWRACEVCRKRKIKCDGQEPCAYCITSGKTCSFKEINDNAASARQYAITIENRLAHVEDAIENRLARVEDAVRRLTPMTQAFERWMQGDDQKLPFRGSPETDNAPVATVASSSTSHPADTTPSQRPSAPMIQSYLLPHSHGAHQPALEGGPYVPSKTLQKLTQYPNSGGSGGAGMSGTSGRLTSRTSSPAVDRLLDDDVDGANERWSDRFSFVAKDSYGNLRFIGGTSSMMFVEALNSLNDSAPLAGSPASSLSDRMPKATVEAELPFFKPNYQFRRVETLPLPEQLIFPPASVADELITTYFTSIHHTFPILHQQSFVKTYIEVMEAHAANKGYGNHPFLSCLFAVFACASTMKAKSAKDKNPSRPPPPVNPIDPPPQYHGMDYYERSQVLFWMSSGASQIEHVQALALQAICNASWNTLATSWINAGQALRRAQDIGLHRSPRRLQLSSLQKEIRRRVWWCVYGLDRVLSMALGRPSGANDDDCDVELPTQLDDGQLQSTIEGNTPSPGENFMTGFIWLTKIYIIAGKIVRQVQSSKIEDPSKDDQMNQTVCELDRELAEWSENLPENVRNAANDKKNTKMLALFLTASFVYYSAIINLHRPFIPDSNTSADDLSSLKQCISAAKSCLRIGEMVKEMLPTSHHLAFAVQYITLSGVLLLRCVAYGRQASLVEAVIVDAEKCVKLLEGMEGIWNGAKRCKEIVSDLLYVVKTRHYGGLSALDALQTTRGESSGRAFTSSAPENTQGKRKFPDEFEVADLRSRPRLDGPQPQYDSWAPQPNPWRESGGPQFTGNRPQNEGKNERSSPDPIALQRLSNVRTPVDHDVQEQQPQYQHRFNTQRVSGQVPSAGIGQVLPVVQQGNPVVPAQHPQYQDAPRISLDLNALSAGREIDGLPFSGYDFLGEDVYAVLGSVFRPQNEQLRTHYEENGQMLWQLYGQAGSHLGPV</sequence>
<dbReference type="Pfam" id="PF04082">
    <property type="entry name" value="Fungal_trans"/>
    <property type="match status" value="1"/>
</dbReference>
<dbReference type="InterPro" id="IPR001138">
    <property type="entry name" value="Zn2Cys6_DnaBD"/>
</dbReference>
<reference evidence="10" key="1">
    <citation type="journal article" date="2020" name="Nat. Commun.">
        <title>Large-scale genome sequencing of mycorrhizal fungi provides insights into the early evolution of symbiotic traits.</title>
        <authorList>
            <person name="Miyauchi S."/>
            <person name="Kiss E."/>
            <person name="Kuo A."/>
            <person name="Drula E."/>
            <person name="Kohler A."/>
            <person name="Sanchez-Garcia M."/>
            <person name="Morin E."/>
            <person name="Andreopoulos B."/>
            <person name="Barry K.W."/>
            <person name="Bonito G."/>
            <person name="Buee M."/>
            <person name="Carver A."/>
            <person name="Chen C."/>
            <person name="Cichocki N."/>
            <person name="Clum A."/>
            <person name="Culley D."/>
            <person name="Crous P.W."/>
            <person name="Fauchery L."/>
            <person name="Girlanda M."/>
            <person name="Hayes R.D."/>
            <person name="Keri Z."/>
            <person name="LaButti K."/>
            <person name="Lipzen A."/>
            <person name="Lombard V."/>
            <person name="Magnuson J."/>
            <person name="Maillard F."/>
            <person name="Murat C."/>
            <person name="Nolan M."/>
            <person name="Ohm R.A."/>
            <person name="Pangilinan J."/>
            <person name="Pereira M.F."/>
            <person name="Perotto S."/>
            <person name="Peter M."/>
            <person name="Pfister S."/>
            <person name="Riley R."/>
            <person name="Sitrit Y."/>
            <person name="Stielow J.B."/>
            <person name="Szollosi G."/>
            <person name="Zifcakova L."/>
            <person name="Stursova M."/>
            <person name="Spatafora J.W."/>
            <person name="Tedersoo L."/>
            <person name="Vaario L.M."/>
            <person name="Yamada A."/>
            <person name="Yan M."/>
            <person name="Wang P."/>
            <person name="Xu J."/>
            <person name="Bruns T."/>
            <person name="Baldrian P."/>
            <person name="Vilgalys R."/>
            <person name="Dunand C."/>
            <person name="Henrissat B."/>
            <person name="Grigoriev I.V."/>
            <person name="Hibbett D."/>
            <person name="Nagy L.G."/>
            <person name="Martin F.M."/>
        </authorList>
    </citation>
    <scope>NUCLEOTIDE SEQUENCE</scope>
    <source>
        <strain evidence="10">UH-Tt-Lm1</strain>
    </source>
</reference>
<gene>
    <name evidence="10" type="ORF">BJ322DRAFT_623572</name>
</gene>
<dbReference type="InterPro" id="IPR007219">
    <property type="entry name" value="XnlR_reg_dom"/>
</dbReference>
<dbReference type="PROSITE" id="PS00463">
    <property type="entry name" value="ZN2_CY6_FUNGAL_1"/>
    <property type="match status" value="1"/>
</dbReference>
<evidence type="ECO:0000256" key="6">
    <source>
        <dbReference type="ARBA" id="ARBA00023163"/>
    </source>
</evidence>
<feature type="region of interest" description="Disordered" evidence="8">
    <location>
        <begin position="183"/>
        <end position="212"/>
    </location>
</feature>
<dbReference type="SUPFAM" id="SSF57701">
    <property type="entry name" value="Zn2/Cys6 DNA-binding domain"/>
    <property type="match status" value="1"/>
</dbReference>
<feature type="region of interest" description="Disordered" evidence="8">
    <location>
        <begin position="111"/>
        <end position="151"/>
    </location>
</feature>
<feature type="compositionally biased region" description="Polar residues" evidence="8">
    <location>
        <begin position="753"/>
        <end position="768"/>
    </location>
</feature>
<dbReference type="GO" id="GO:0006351">
    <property type="term" value="P:DNA-templated transcription"/>
    <property type="evidence" value="ECO:0007669"/>
    <property type="project" value="InterPro"/>
</dbReference>
<dbReference type="GO" id="GO:0005634">
    <property type="term" value="C:nucleus"/>
    <property type="evidence" value="ECO:0007669"/>
    <property type="project" value="UniProtKB-SubCell"/>
</dbReference>
<evidence type="ECO:0000256" key="7">
    <source>
        <dbReference type="ARBA" id="ARBA00023242"/>
    </source>
</evidence>